<dbReference type="EMBL" id="JARRAF010000277">
    <property type="protein sequence ID" value="MDK2127238.1"/>
    <property type="molecule type" value="Genomic_DNA"/>
</dbReference>
<gene>
    <name evidence="1" type="ORF">PZA18_24690</name>
</gene>
<protein>
    <submittedName>
        <fullName evidence="1">Uncharacterized protein</fullName>
    </submittedName>
</protein>
<comment type="caution">
    <text evidence="1">The sequence shown here is derived from an EMBL/GenBank/DDBJ whole genome shotgun (WGS) entry which is preliminary data.</text>
</comment>
<dbReference type="Proteomes" id="UP001172778">
    <property type="component" value="Unassembled WGS sequence"/>
</dbReference>
<reference evidence="1" key="1">
    <citation type="submission" date="2023-03" db="EMBL/GenBank/DDBJ databases">
        <title>Chitinimonas shenzhenensis gen. nov., sp. nov., a novel member of family Burkholderiaceae isolated from activated sludge collected in Shen Zhen, China.</title>
        <authorList>
            <person name="Wang X."/>
        </authorList>
    </citation>
    <scope>NUCLEOTIDE SEQUENCE</scope>
    <source>
        <strain evidence="1">DQS-5</strain>
    </source>
</reference>
<sequence>EWQRIWKEYYNDWKILSTSKNPQTGWRAIGGYSVTGWSFELTGRLQAKYQQTITVPNQAAWDLQPFRINFAEPGLSGYSQLVDAQ</sequence>
<keyword evidence="2" id="KW-1185">Reference proteome</keyword>
<evidence type="ECO:0000313" key="2">
    <source>
        <dbReference type="Proteomes" id="UP001172778"/>
    </source>
</evidence>
<proteinExistence type="predicted"/>
<evidence type="ECO:0000313" key="1">
    <source>
        <dbReference type="EMBL" id="MDK2127238.1"/>
    </source>
</evidence>
<organism evidence="1 2">
    <name type="scientific">Parachitinimonas caeni</name>
    <dbReference type="NCBI Taxonomy" id="3031301"/>
    <lineage>
        <taxon>Bacteria</taxon>
        <taxon>Pseudomonadati</taxon>
        <taxon>Pseudomonadota</taxon>
        <taxon>Betaproteobacteria</taxon>
        <taxon>Neisseriales</taxon>
        <taxon>Chitinibacteraceae</taxon>
        <taxon>Parachitinimonas</taxon>
    </lineage>
</organism>
<feature type="non-terminal residue" evidence="1">
    <location>
        <position position="85"/>
    </location>
</feature>
<feature type="non-terminal residue" evidence="1">
    <location>
        <position position="1"/>
    </location>
</feature>
<dbReference type="RefSeq" id="WP_284103525.1">
    <property type="nucleotide sequence ID" value="NZ_JARRAF010000277.1"/>
</dbReference>
<name>A0ABT7E7D6_9NEIS</name>
<accession>A0ABT7E7D6</accession>